<dbReference type="Proteomes" id="UP000013520">
    <property type="component" value="Chromosome"/>
</dbReference>
<dbReference type="RefSeq" id="WP_006523357.1">
    <property type="nucleotide sequence ID" value="NC_021184.1"/>
</dbReference>
<evidence type="ECO:0000313" key="1">
    <source>
        <dbReference type="EMBL" id="AGL02696.1"/>
    </source>
</evidence>
<dbReference type="HOGENOM" id="CLU_2616227_0_0_9"/>
<accession>R4KSX2</accession>
<dbReference type="OrthoDB" id="1808643at2"/>
<name>R4KSX2_9FIRM</name>
<proteinExistence type="predicted"/>
<gene>
    <name evidence="1" type="ORF">Desgi_3351</name>
</gene>
<sequence>MAYKIETRVIEDQSIDPSYIVHYQVTDDGHLIGDGIVEYNRQAIHNDITVSESIPLEARKQVQEQIITAAQHYIKQLQ</sequence>
<keyword evidence="2" id="KW-1185">Reference proteome</keyword>
<dbReference type="AlphaFoldDB" id="R4KSX2"/>
<reference evidence="1 2" key="1">
    <citation type="submission" date="2012-01" db="EMBL/GenBank/DDBJ databases">
        <title>Complete sequence of Desulfotomaculum gibsoniae DSM 7213.</title>
        <authorList>
            <consortium name="US DOE Joint Genome Institute"/>
            <person name="Lucas S."/>
            <person name="Han J."/>
            <person name="Lapidus A."/>
            <person name="Cheng J.-F."/>
            <person name="Goodwin L."/>
            <person name="Pitluck S."/>
            <person name="Peters L."/>
            <person name="Ovchinnikova G."/>
            <person name="Teshima H."/>
            <person name="Detter J.C."/>
            <person name="Han C."/>
            <person name="Tapia R."/>
            <person name="Land M."/>
            <person name="Hauser L."/>
            <person name="Kyrpides N."/>
            <person name="Ivanova N."/>
            <person name="Pagani I."/>
            <person name="Parshina S."/>
            <person name="Plugge C."/>
            <person name="Muyzer G."/>
            <person name="Kuever J."/>
            <person name="Ivanova A."/>
            <person name="Nazina T."/>
            <person name="Klenk H.-P."/>
            <person name="Brambilla E."/>
            <person name="Spring S."/>
            <person name="Stams A.F."/>
            <person name="Woyke T."/>
        </authorList>
    </citation>
    <scope>NUCLEOTIDE SEQUENCE [LARGE SCALE GENOMIC DNA]</scope>
    <source>
        <strain evidence="1 2">DSM 7213</strain>
    </source>
</reference>
<organism evidence="1 2">
    <name type="scientific">Desulfoscipio gibsoniae DSM 7213</name>
    <dbReference type="NCBI Taxonomy" id="767817"/>
    <lineage>
        <taxon>Bacteria</taxon>
        <taxon>Bacillati</taxon>
        <taxon>Bacillota</taxon>
        <taxon>Clostridia</taxon>
        <taxon>Eubacteriales</taxon>
        <taxon>Desulfallaceae</taxon>
        <taxon>Desulfoscipio</taxon>
    </lineage>
</organism>
<evidence type="ECO:0000313" key="2">
    <source>
        <dbReference type="Proteomes" id="UP000013520"/>
    </source>
</evidence>
<protein>
    <submittedName>
        <fullName evidence="1">Uncharacterized protein</fullName>
    </submittedName>
</protein>
<dbReference type="EMBL" id="CP003273">
    <property type="protein sequence ID" value="AGL02696.1"/>
    <property type="molecule type" value="Genomic_DNA"/>
</dbReference>
<dbReference type="KEGG" id="dgi:Desgi_3351"/>